<evidence type="ECO:0000313" key="4">
    <source>
        <dbReference type="Proteomes" id="UP000729733"/>
    </source>
</evidence>
<dbReference type="GO" id="GO:0016787">
    <property type="term" value="F:hydrolase activity"/>
    <property type="evidence" value="ECO:0007669"/>
    <property type="project" value="UniProtKB-KW"/>
</dbReference>
<dbReference type="EMBL" id="JADWDC010000096">
    <property type="protein sequence ID" value="MCC0179603.1"/>
    <property type="molecule type" value="Genomic_DNA"/>
</dbReference>
<proteinExistence type="predicted"/>
<keyword evidence="4" id="KW-1185">Reference proteome</keyword>
<dbReference type="InterPro" id="IPR000073">
    <property type="entry name" value="AB_hydrolase_1"/>
</dbReference>
<comment type="caution">
    <text evidence="3">The sequence shown here is derived from an EMBL/GenBank/DDBJ whole genome shotgun (WGS) entry which is preliminary data.</text>
</comment>
<dbReference type="PRINTS" id="PR00111">
    <property type="entry name" value="ABHYDROLASE"/>
</dbReference>
<dbReference type="SUPFAM" id="SSF53474">
    <property type="entry name" value="alpha/beta-Hydrolases"/>
    <property type="match status" value="1"/>
</dbReference>
<protein>
    <submittedName>
        <fullName evidence="3">Alpha/beta hydrolase</fullName>
    </submittedName>
</protein>
<dbReference type="RefSeq" id="WP_229642701.1">
    <property type="nucleotide sequence ID" value="NZ_JADWDC010000096.1"/>
</dbReference>
<dbReference type="Gene3D" id="3.40.50.1820">
    <property type="entry name" value="alpha/beta hydrolase"/>
    <property type="match status" value="1"/>
</dbReference>
<evidence type="ECO:0000259" key="2">
    <source>
        <dbReference type="Pfam" id="PF00561"/>
    </source>
</evidence>
<name>A0A964BWX3_9CYAN</name>
<sequence>MDLNTEIKGQGYPILCLHGHPGSLASMSVFTNYLAQEYQTIAPDLRGYGKSKYRQDFVMEDHLADLQELLDKYKIDRCLLLGWSLGGIIAMELALAMPDRFSGTILVATAAQPFSSPTSNTWKDQLFTGIGGIINLIKPGWQWNINTFGKRSLFRFLIENHTPESYNYLAKEGTPAYFKTSKAASNALFSAIRKGYNRLDDLHKIDFPCLMLSGECDRNITAYSSQKTAECLPNCDYIKYPQVAHLFPWEIPDQVLQDIQRWLDGHEFS</sequence>
<gene>
    <name evidence="3" type="ORF">I4641_21845</name>
</gene>
<dbReference type="PANTHER" id="PTHR43798:SF31">
    <property type="entry name" value="AB HYDROLASE SUPERFAMILY PROTEIN YCLE"/>
    <property type="match status" value="1"/>
</dbReference>
<evidence type="ECO:0000256" key="1">
    <source>
        <dbReference type="ARBA" id="ARBA00022801"/>
    </source>
</evidence>
<dbReference type="GO" id="GO:0016020">
    <property type="term" value="C:membrane"/>
    <property type="evidence" value="ECO:0007669"/>
    <property type="project" value="TreeGrafter"/>
</dbReference>
<feature type="domain" description="AB hydrolase-1" evidence="2">
    <location>
        <begin position="12"/>
        <end position="249"/>
    </location>
</feature>
<keyword evidence="1 3" id="KW-0378">Hydrolase</keyword>
<organism evidence="3 4">
    <name type="scientific">Waterburya agarophytonicola KI4</name>
    <dbReference type="NCBI Taxonomy" id="2874699"/>
    <lineage>
        <taxon>Bacteria</taxon>
        <taxon>Bacillati</taxon>
        <taxon>Cyanobacteriota</taxon>
        <taxon>Cyanophyceae</taxon>
        <taxon>Pleurocapsales</taxon>
        <taxon>Hyellaceae</taxon>
        <taxon>Waterburya</taxon>
        <taxon>Waterburya agarophytonicola</taxon>
    </lineage>
</organism>
<accession>A0A964BWX3</accession>
<dbReference type="InterPro" id="IPR050266">
    <property type="entry name" value="AB_hydrolase_sf"/>
</dbReference>
<dbReference type="PANTHER" id="PTHR43798">
    <property type="entry name" value="MONOACYLGLYCEROL LIPASE"/>
    <property type="match status" value="1"/>
</dbReference>
<reference evidence="3" key="1">
    <citation type="journal article" date="2021" name="Antonie Van Leeuwenhoek">
        <title>Draft genome and description of Waterburya agarophytonicola gen. nov. sp. nov. (Pleurocapsales, Cyanobacteria): a seaweed symbiont.</title>
        <authorList>
            <person name="Bonthond G."/>
            <person name="Shalygin S."/>
            <person name="Bayer T."/>
            <person name="Weinberger F."/>
        </authorList>
    </citation>
    <scope>NUCLEOTIDE SEQUENCE</scope>
    <source>
        <strain evidence="3">KI4</strain>
    </source>
</reference>
<dbReference type="AlphaFoldDB" id="A0A964BWX3"/>
<evidence type="ECO:0000313" key="3">
    <source>
        <dbReference type="EMBL" id="MCC0179603.1"/>
    </source>
</evidence>
<dbReference type="Pfam" id="PF00561">
    <property type="entry name" value="Abhydrolase_1"/>
    <property type="match status" value="1"/>
</dbReference>
<dbReference type="InterPro" id="IPR029058">
    <property type="entry name" value="AB_hydrolase_fold"/>
</dbReference>
<dbReference type="Proteomes" id="UP000729733">
    <property type="component" value="Unassembled WGS sequence"/>
</dbReference>